<feature type="compositionally biased region" description="Polar residues" evidence="1">
    <location>
        <begin position="51"/>
        <end position="63"/>
    </location>
</feature>
<dbReference type="AlphaFoldDB" id="A0A6V8HEA6"/>
<organism evidence="2 3">
    <name type="scientific">Talaromyces pinophilus</name>
    <name type="common">Penicillium pinophilum</name>
    <dbReference type="NCBI Taxonomy" id="128442"/>
    <lineage>
        <taxon>Eukaryota</taxon>
        <taxon>Fungi</taxon>
        <taxon>Dikarya</taxon>
        <taxon>Ascomycota</taxon>
        <taxon>Pezizomycotina</taxon>
        <taxon>Eurotiomycetes</taxon>
        <taxon>Eurotiomycetidae</taxon>
        <taxon>Eurotiales</taxon>
        <taxon>Trichocomaceae</taxon>
        <taxon>Talaromyces</taxon>
        <taxon>Talaromyces sect. Talaromyces</taxon>
    </lineage>
</organism>
<feature type="compositionally biased region" description="Polar residues" evidence="1">
    <location>
        <begin position="470"/>
        <end position="485"/>
    </location>
</feature>
<dbReference type="Proteomes" id="UP000053095">
    <property type="component" value="Unassembled WGS sequence"/>
</dbReference>
<comment type="caution">
    <text evidence="2">The sequence shown here is derived from an EMBL/GenBank/DDBJ whole genome shotgun (WGS) entry which is preliminary data.</text>
</comment>
<evidence type="ECO:0000313" key="2">
    <source>
        <dbReference type="EMBL" id="GAM39486.1"/>
    </source>
</evidence>
<feature type="compositionally biased region" description="Basic residues" evidence="1">
    <location>
        <begin position="534"/>
        <end position="543"/>
    </location>
</feature>
<gene>
    <name evidence="2" type="ORF">TCE0_034f11081</name>
</gene>
<accession>A0A6V8HEA6</accession>
<keyword evidence="3" id="KW-1185">Reference proteome</keyword>
<proteinExistence type="predicted"/>
<evidence type="ECO:0000313" key="3">
    <source>
        <dbReference type="Proteomes" id="UP000053095"/>
    </source>
</evidence>
<feature type="compositionally biased region" description="Basic and acidic residues" evidence="1">
    <location>
        <begin position="96"/>
        <end position="113"/>
    </location>
</feature>
<name>A0A6V8HEA6_TALPI</name>
<feature type="compositionally biased region" description="Low complexity" evidence="1">
    <location>
        <begin position="486"/>
        <end position="497"/>
    </location>
</feature>
<dbReference type="EMBL" id="DF933830">
    <property type="protein sequence ID" value="GAM39486.1"/>
    <property type="molecule type" value="Genomic_DNA"/>
</dbReference>
<protein>
    <submittedName>
        <fullName evidence="2">Uncharacterized protein</fullName>
    </submittedName>
</protein>
<feature type="compositionally biased region" description="Low complexity" evidence="1">
    <location>
        <begin position="288"/>
        <end position="302"/>
    </location>
</feature>
<feature type="region of interest" description="Disordered" evidence="1">
    <location>
        <begin position="144"/>
        <end position="165"/>
    </location>
</feature>
<feature type="region of interest" description="Disordered" evidence="1">
    <location>
        <begin position="213"/>
        <end position="302"/>
    </location>
</feature>
<reference evidence="3" key="1">
    <citation type="journal article" date="2015" name="Genome Announc.">
        <title>Draft genome sequence of Talaromyces cellulolyticus strain Y-94, a source of lignocellulosic biomass-degrading enzymes.</title>
        <authorList>
            <person name="Fujii T."/>
            <person name="Koike H."/>
            <person name="Sawayama S."/>
            <person name="Yano S."/>
            <person name="Inoue H."/>
        </authorList>
    </citation>
    <scope>NUCLEOTIDE SEQUENCE [LARGE SCALE GENOMIC DNA]</scope>
    <source>
        <strain evidence="3">Y-94</strain>
    </source>
</reference>
<feature type="compositionally biased region" description="Polar residues" evidence="1">
    <location>
        <begin position="338"/>
        <end position="358"/>
    </location>
</feature>
<feature type="region of interest" description="Disordered" evidence="1">
    <location>
        <begin position="48"/>
        <end position="124"/>
    </location>
</feature>
<feature type="compositionally biased region" description="Polar residues" evidence="1">
    <location>
        <begin position="511"/>
        <end position="528"/>
    </location>
</feature>
<feature type="compositionally biased region" description="Low complexity" evidence="1">
    <location>
        <begin position="238"/>
        <end position="247"/>
    </location>
</feature>
<evidence type="ECO:0000256" key="1">
    <source>
        <dbReference type="SAM" id="MobiDB-lite"/>
    </source>
</evidence>
<feature type="compositionally biased region" description="Polar residues" evidence="1">
    <location>
        <begin position="426"/>
        <end position="439"/>
    </location>
</feature>
<feature type="compositionally biased region" description="Low complexity" evidence="1">
    <location>
        <begin position="314"/>
        <end position="331"/>
    </location>
</feature>
<sequence>MADESETMMSATLRFPFQASLDGYAMVETDGNLYYGLDISLEPAELPAQAYSHSNSESDSQSGLGLESNDDEDDKPQQQEQQSNSKNIFYPPRLDSLVKDKEQEQKQEPEKLTSRPVSVLMHPHRINTSDQQRFATEHEMAAAEEAEEENIICESPSTSTLDETEVEEESTIRVSVPSSSAQRFIPSRYYATPLIKDDLTSTPVAIYGLEKPSDHVSKKKAPAVLRQRGNSAAAQARPSSHQHQPSPLSAVNHDNRAEEASRASTSSTRRLSMFLGREHTPTVPSAGVSRPMIGSISSSGSSATTATMRSAASAVSDVSNATSISTSSSPTIVDANQKPASHSPSTTPAIDQTPSFTRPAQPLRRPTAPIPSFTTDHAALTGGDTRRNSIFNFSKPKFSSPMMHHRAGIQSGENLTTIRAVTDDQVTPTPAATESQPFHESSLEASSSSSKQMPFSPDSFVSPHTHAHTSESYDITNSTSDSNVYNNNNTTSFSQTNRPHTSHHDQRPAAISNTSSPQYQPYTRNEQQPQPPIRKLKKSDHHQHRATKLFTRMFVTDLNQKA</sequence>
<feature type="region of interest" description="Disordered" evidence="1">
    <location>
        <begin position="426"/>
        <end position="543"/>
    </location>
</feature>
<feature type="region of interest" description="Disordered" evidence="1">
    <location>
        <begin position="314"/>
        <end position="404"/>
    </location>
</feature>